<sequence>MAGDSKRYSRSRDDDFQDMLHGIQNWEHSLMEKNKMSTGQILGEQKAEMRSEDEVPSRRAPSDVAHPSYAVPLKVQGHSRPKSGLLSNIESIGNLSGSLLTEDSVPDANSEKELGNEYFKQKKFKQAIECYSRSIALSPTAVAFANRAMAYLKIKRYEDAESDCTEALNLDDRYVKAYSRRATARKELGKYKLAIEDSEFALRLEPNNQELNKQYSEAKELYAKEIIGKASQPVKSPSPSIQTVKDLSKGNVPDNSFDSNNSQTAKQAAVQAETVKKLPGDHNKHEPKPSVLELASRAASRAMSSSPKDITAPKSAYQFEVSWRRFSDNRALQVDLLKNISPETLPQIFKNALSAPILVDIVKCIATFFLEEMDLAVRFLEFMAQVPRFDMIIMCLSSLDKADLHKIWEDAFSSATVPMELAETLSRLRPKYCPVGLQSHMLDQNTRCFCLSASGFFPPRLRGGILWRERGAKGERVTKRSCFAVQRMGIISRRVLPACGSMCVCCPALRSRSRQPVKRYKKLLADIFPKTVDAPLSDRKITKLGEYAAKNPVRIPKIVKYLEQRTSKELRSDHVKFISIIVEAYNKLLCLCKDQMVFFALSLVNVITEILESTDKDSIRMLACQTLTRFICSQADGTYAHNIENLAPKVCALACESGEGHEKLWLQSSALHCLSAMIWFMSRFSHIFSDFDEIVKVTLDNYGLDVEEDEERGESHHNWVDEVMRCEARGGAGISSDFSPINLPVRPRLEKRDPSMLTREEIETPRVWSQICIQNMVELAKESTTMRRVLDPMLIYFDKGRHWDLRHGLALHVLSDMCYLVEDSGNEQLILAAVIRHLDHKNVGHNPQTKSSIVQIATALTHQLRSQGVVVEIGVVSDLCRHLRKSLQATVELVGQQESNSNIALQKSIEDCLMEIAKGVGDARPLFDMMALTLEKLPAVGVATRAIIGSLLILAHIISLASSTSHSQQIFPEALLMQLLKTMVHPDVETRIGAHWIFAALLVPISDTSRHEGRWQSKTVSTSASVTALLEKLRKEKECISAEMHGHDVHDDQRERDGIEEEWKQGWTRRRSPNFYNTNYYFDRRAGVTCLADEELTIMKFTEDQLVQLLSAFWVQANLPDNLPSNFEAIAHSFSLTFLSSGLKNTNHGMILRFFQLPLSLRNVSLNLSGRLPPSRQRSLYSLATAMLLFAAKSYQILDLIDLLRSSVSYNVDPYLHVADDMQLYYKSQTDLREYGSTADEEAAVSLLSELRIVVREYEKVLLDILIERLSSLTEMEKDDVAKELSVTFIPDDTSLFSPQSVFELDYFQTLLLSKGSNSFDADSPPSPSIEDDVVSEMSAGDLPRFLSKVPISPSLSQILSVGQLLESALEVAGQVAASSISTTPVPYSAMASHCEALGTGTRKKLSTWLGNDSRAEKLLLTFPGSVQSPMKKTNYTLPEESSIEPWSALRLPPASPFDNFLKAAGC</sequence>
<feature type="repeat" description="TPR" evidence="1">
    <location>
        <begin position="108"/>
        <end position="141"/>
    </location>
</feature>
<feature type="compositionally biased region" description="Basic and acidic residues" evidence="2">
    <location>
        <begin position="45"/>
        <end position="61"/>
    </location>
</feature>
<feature type="domain" description="RNA-polymerase II-associated protein 3-like C-terminal" evidence="3">
    <location>
        <begin position="312"/>
        <end position="401"/>
    </location>
</feature>
<evidence type="ECO:0000313" key="4">
    <source>
        <dbReference type="EMBL" id="KAG9457865.1"/>
    </source>
</evidence>
<feature type="repeat" description="TPR" evidence="1">
    <location>
        <begin position="175"/>
        <end position="208"/>
    </location>
</feature>
<comment type="caution">
    <text evidence="4">The sequence shown here is derived from an EMBL/GenBank/DDBJ whole genome shotgun (WGS) entry which is preliminary data.</text>
</comment>
<accession>A0AAV7F9L1</accession>
<protein>
    <recommendedName>
        <fullName evidence="3">RNA-polymerase II-associated protein 3-like C-terminal domain-containing protein</fullName>
    </recommendedName>
</protein>
<dbReference type="EMBL" id="JAINDJ010000002">
    <property type="protein sequence ID" value="KAG9457865.1"/>
    <property type="molecule type" value="Genomic_DNA"/>
</dbReference>
<dbReference type="PROSITE" id="PS50005">
    <property type="entry name" value="TPR"/>
    <property type="match status" value="2"/>
</dbReference>
<dbReference type="PANTHER" id="PTHR46087:SF11">
    <property type="entry name" value="PROTEIN SEMI-ROLLED LEAF 2"/>
    <property type="match status" value="1"/>
</dbReference>
<gene>
    <name evidence="4" type="ORF">H6P81_002373</name>
</gene>
<keyword evidence="5" id="KW-1185">Reference proteome</keyword>
<dbReference type="Pfam" id="PF00515">
    <property type="entry name" value="TPR_1"/>
    <property type="match status" value="1"/>
</dbReference>
<dbReference type="InterPro" id="IPR025986">
    <property type="entry name" value="RPAP3-like_C"/>
</dbReference>
<dbReference type="Pfam" id="PF21052">
    <property type="entry name" value="EFR3_ARM"/>
    <property type="match status" value="1"/>
</dbReference>
<dbReference type="SUPFAM" id="SSF48452">
    <property type="entry name" value="TPR-like"/>
    <property type="match status" value="1"/>
</dbReference>
<evidence type="ECO:0000259" key="3">
    <source>
        <dbReference type="Pfam" id="PF13877"/>
    </source>
</evidence>
<dbReference type="Gene3D" id="1.25.40.10">
    <property type="entry name" value="Tetratricopeptide repeat domain"/>
    <property type="match status" value="1"/>
</dbReference>
<keyword evidence="1" id="KW-0802">TPR repeat</keyword>
<feature type="region of interest" description="Disordered" evidence="2">
    <location>
        <begin position="30"/>
        <end position="68"/>
    </location>
</feature>
<proteinExistence type="predicted"/>
<dbReference type="InterPro" id="IPR019734">
    <property type="entry name" value="TPR_rpt"/>
</dbReference>
<dbReference type="InterPro" id="IPR011990">
    <property type="entry name" value="TPR-like_helical_dom_sf"/>
</dbReference>
<dbReference type="PANTHER" id="PTHR46087">
    <property type="entry name" value="PUTATIVE, EXPRESSED-RELATED"/>
    <property type="match status" value="1"/>
</dbReference>
<dbReference type="Pfam" id="PF13877">
    <property type="entry name" value="RPAP3_C"/>
    <property type="match status" value="1"/>
</dbReference>
<evidence type="ECO:0000256" key="1">
    <source>
        <dbReference type="PROSITE-ProRule" id="PRU00339"/>
    </source>
</evidence>
<dbReference type="InterPro" id="IPR049152">
    <property type="entry name" value="EFR3-like_ARM"/>
</dbReference>
<dbReference type="InterPro" id="IPR016024">
    <property type="entry name" value="ARM-type_fold"/>
</dbReference>
<feature type="compositionally biased region" description="Polar residues" evidence="2">
    <location>
        <begin position="253"/>
        <end position="266"/>
    </location>
</feature>
<evidence type="ECO:0000313" key="5">
    <source>
        <dbReference type="Proteomes" id="UP000825729"/>
    </source>
</evidence>
<dbReference type="SMART" id="SM00028">
    <property type="entry name" value="TPR"/>
    <property type="match status" value="3"/>
</dbReference>
<dbReference type="Proteomes" id="UP000825729">
    <property type="component" value="Unassembled WGS sequence"/>
</dbReference>
<dbReference type="Pfam" id="PF13181">
    <property type="entry name" value="TPR_8"/>
    <property type="match status" value="1"/>
</dbReference>
<feature type="compositionally biased region" description="Polar residues" evidence="2">
    <location>
        <begin position="233"/>
        <end position="245"/>
    </location>
</feature>
<organism evidence="4 5">
    <name type="scientific">Aristolochia fimbriata</name>
    <name type="common">White veined hardy Dutchman's pipe vine</name>
    <dbReference type="NCBI Taxonomy" id="158543"/>
    <lineage>
        <taxon>Eukaryota</taxon>
        <taxon>Viridiplantae</taxon>
        <taxon>Streptophyta</taxon>
        <taxon>Embryophyta</taxon>
        <taxon>Tracheophyta</taxon>
        <taxon>Spermatophyta</taxon>
        <taxon>Magnoliopsida</taxon>
        <taxon>Magnoliidae</taxon>
        <taxon>Piperales</taxon>
        <taxon>Aristolochiaceae</taxon>
        <taxon>Aristolochia</taxon>
    </lineage>
</organism>
<dbReference type="SUPFAM" id="SSF48371">
    <property type="entry name" value="ARM repeat"/>
    <property type="match status" value="1"/>
</dbReference>
<reference evidence="4 5" key="1">
    <citation type="submission" date="2021-07" db="EMBL/GenBank/DDBJ databases">
        <title>The Aristolochia fimbriata genome: insights into angiosperm evolution, floral development and chemical biosynthesis.</title>
        <authorList>
            <person name="Jiao Y."/>
        </authorList>
    </citation>
    <scope>NUCLEOTIDE SEQUENCE [LARGE SCALE GENOMIC DNA]</scope>
    <source>
        <strain evidence="4">IBCAS-2021</strain>
        <tissue evidence="4">Leaf</tissue>
    </source>
</reference>
<feature type="region of interest" description="Disordered" evidence="2">
    <location>
        <begin position="232"/>
        <end position="272"/>
    </location>
</feature>
<evidence type="ECO:0000256" key="2">
    <source>
        <dbReference type="SAM" id="MobiDB-lite"/>
    </source>
</evidence>
<dbReference type="InterPro" id="IPR055296">
    <property type="entry name" value="SRL2-like"/>
</dbReference>
<name>A0AAV7F9L1_ARIFI</name>